<comment type="similarity">
    <text evidence="1">Belongs to the DadA oxidoreductase family.</text>
</comment>
<organism evidence="3 4">
    <name type="scientific">Mycoavidus cysteinexigens</name>
    <dbReference type="NCBI Taxonomy" id="1553431"/>
    <lineage>
        <taxon>Bacteria</taxon>
        <taxon>Pseudomonadati</taxon>
        <taxon>Pseudomonadota</taxon>
        <taxon>Betaproteobacteria</taxon>
        <taxon>Burkholderiales</taxon>
        <taxon>Burkholderiaceae</taxon>
        <taxon>Mycoavidus</taxon>
    </lineage>
</organism>
<evidence type="ECO:0000256" key="1">
    <source>
        <dbReference type="ARBA" id="ARBA00009410"/>
    </source>
</evidence>
<gene>
    <name evidence="3" type="ORF">MCB1EB_1258</name>
</gene>
<sequence length="437" mass="48179">MDIIVIGAGIAGITTAYCLHTAGHRVCVIEQQTTVAQKASFGHGGVILPTPFDTWFGPELSFSSWPAWLGGESTRIRLSQNLKNCSWTRRFFKKPNAEQCLTRYARLKPLIDLAAITLAEIETHYAFEFEQRSGILHLFRHASELKRIAPALLFLQQHEHPYQLLNAEECYRAEPSIPMHPPLAGGVFLPDDRSANCPLFAKQLKPVLEEAGVRFLLGRQVARIDPMLARVELEPQQNHFDSTLSHLANPTLESIIADAIVITAGAGSLPLLAQAGVRLPLQLMQLHTIIAPIASEERAPRLTMIDTVRQITMARFNNRLRIAGGLVSPRLTQIQAGLDHKLRQQTLNKVAHAVHDWLPGVTKLSTGSYWDGKRLLSPDGLPIVGATAHPRLWVNLAHGPVGWALACGAAKVLADQMTGRVSEIDEDTLRSLSPARF</sequence>
<keyword evidence="2" id="KW-0560">Oxidoreductase</keyword>
<evidence type="ECO:0000313" key="4">
    <source>
        <dbReference type="Proteomes" id="UP000282597"/>
    </source>
</evidence>
<dbReference type="EMBL" id="AP018150">
    <property type="protein sequence ID" value="BBE09419.1"/>
    <property type="molecule type" value="Genomic_DNA"/>
</dbReference>
<accession>A0A2Z6EVD1</accession>
<name>A0A2Z6EVD1_9BURK</name>
<dbReference type="AlphaFoldDB" id="A0A2Z6EVD1"/>
<dbReference type="Pfam" id="PF01266">
    <property type="entry name" value="DAO"/>
    <property type="match status" value="1"/>
</dbReference>
<dbReference type="GO" id="GO:0005886">
    <property type="term" value="C:plasma membrane"/>
    <property type="evidence" value="ECO:0007669"/>
    <property type="project" value="TreeGrafter"/>
</dbReference>
<dbReference type="InterPro" id="IPR006076">
    <property type="entry name" value="FAD-dep_OxRdtase"/>
</dbReference>
<dbReference type="PANTHER" id="PTHR13847:SF280">
    <property type="entry name" value="D-AMINO ACID DEHYDROGENASE"/>
    <property type="match status" value="1"/>
</dbReference>
<dbReference type="GO" id="GO:0005737">
    <property type="term" value="C:cytoplasm"/>
    <property type="evidence" value="ECO:0007669"/>
    <property type="project" value="TreeGrafter"/>
</dbReference>
<dbReference type="Proteomes" id="UP000282597">
    <property type="component" value="Chromosome"/>
</dbReference>
<dbReference type="SUPFAM" id="SSF51905">
    <property type="entry name" value="FAD/NAD(P)-binding domain"/>
    <property type="match status" value="1"/>
</dbReference>
<dbReference type="KEGG" id="mcys:MCB1EB_1258"/>
<reference evidence="3 4" key="1">
    <citation type="journal article" date="2018" name="Microbes Environ.">
        <title>Comparative Genomic Insights into Endofungal Lifestyles of Two Bacterial Endosymbionts, Mycoavidus cysteinexigens and Burkholderia rhizoxinica.</title>
        <authorList>
            <person name="Sharmin D."/>
            <person name="Guo Y."/>
            <person name="Nishizawa T."/>
            <person name="Ohshima S."/>
            <person name="Sato Y."/>
            <person name="Takashima Y."/>
            <person name="Narisawa K."/>
            <person name="Ohta H."/>
        </authorList>
    </citation>
    <scope>NUCLEOTIDE SEQUENCE [LARGE SCALE GENOMIC DNA]</scope>
    <source>
        <strain evidence="3 4">B1-EB</strain>
    </source>
</reference>
<protein>
    <submittedName>
        <fullName evidence="3">D-amino-acid dehydrogenase</fullName>
    </submittedName>
</protein>
<dbReference type="Gene3D" id="3.30.9.10">
    <property type="entry name" value="D-Amino Acid Oxidase, subunit A, domain 2"/>
    <property type="match status" value="1"/>
</dbReference>
<keyword evidence="4" id="KW-1185">Reference proteome</keyword>
<dbReference type="GO" id="GO:0055130">
    <property type="term" value="P:D-alanine catabolic process"/>
    <property type="evidence" value="ECO:0007669"/>
    <property type="project" value="TreeGrafter"/>
</dbReference>
<dbReference type="Gene3D" id="3.50.50.60">
    <property type="entry name" value="FAD/NAD(P)-binding domain"/>
    <property type="match status" value="2"/>
</dbReference>
<dbReference type="InterPro" id="IPR036188">
    <property type="entry name" value="FAD/NAD-bd_sf"/>
</dbReference>
<evidence type="ECO:0000313" key="3">
    <source>
        <dbReference type="EMBL" id="BBE09419.1"/>
    </source>
</evidence>
<evidence type="ECO:0000256" key="2">
    <source>
        <dbReference type="ARBA" id="ARBA00023002"/>
    </source>
</evidence>
<dbReference type="RefSeq" id="WP_045362011.1">
    <property type="nucleotide sequence ID" value="NZ_AP018150.1"/>
</dbReference>
<dbReference type="PANTHER" id="PTHR13847">
    <property type="entry name" value="SARCOSINE DEHYDROGENASE-RELATED"/>
    <property type="match status" value="1"/>
</dbReference>
<dbReference type="GO" id="GO:0008718">
    <property type="term" value="F:D-amino-acid dehydrogenase activity"/>
    <property type="evidence" value="ECO:0007669"/>
    <property type="project" value="TreeGrafter"/>
</dbReference>
<proteinExistence type="inferred from homology"/>